<accession>A0AA88IYI2</accession>
<dbReference type="EMBL" id="BTGU01000071">
    <property type="protein sequence ID" value="GMN57605.1"/>
    <property type="molecule type" value="Genomic_DNA"/>
</dbReference>
<evidence type="ECO:0000313" key="3">
    <source>
        <dbReference type="EMBL" id="GMN57605.1"/>
    </source>
</evidence>
<evidence type="ECO:0000256" key="2">
    <source>
        <dbReference type="SAM" id="Phobius"/>
    </source>
</evidence>
<keyword evidence="2" id="KW-1133">Transmembrane helix</keyword>
<comment type="caution">
    <text evidence="3">The sequence shown here is derived from an EMBL/GenBank/DDBJ whole genome shotgun (WGS) entry which is preliminary data.</text>
</comment>
<evidence type="ECO:0000313" key="4">
    <source>
        <dbReference type="Proteomes" id="UP001187192"/>
    </source>
</evidence>
<keyword evidence="2" id="KW-0472">Membrane</keyword>
<protein>
    <submittedName>
        <fullName evidence="3">Uncharacterized protein</fullName>
    </submittedName>
</protein>
<organism evidence="3 4">
    <name type="scientific">Ficus carica</name>
    <name type="common">Common fig</name>
    <dbReference type="NCBI Taxonomy" id="3494"/>
    <lineage>
        <taxon>Eukaryota</taxon>
        <taxon>Viridiplantae</taxon>
        <taxon>Streptophyta</taxon>
        <taxon>Embryophyta</taxon>
        <taxon>Tracheophyta</taxon>
        <taxon>Spermatophyta</taxon>
        <taxon>Magnoliopsida</taxon>
        <taxon>eudicotyledons</taxon>
        <taxon>Gunneridae</taxon>
        <taxon>Pentapetalae</taxon>
        <taxon>rosids</taxon>
        <taxon>fabids</taxon>
        <taxon>Rosales</taxon>
        <taxon>Moraceae</taxon>
        <taxon>Ficeae</taxon>
        <taxon>Ficus</taxon>
    </lineage>
</organism>
<feature type="transmembrane region" description="Helical" evidence="2">
    <location>
        <begin position="46"/>
        <end position="63"/>
    </location>
</feature>
<proteinExistence type="predicted"/>
<gene>
    <name evidence="3" type="ORF">TIFTF001_026708</name>
</gene>
<dbReference type="Proteomes" id="UP001187192">
    <property type="component" value="Unassembled WGS sequence"/>
</dbReference>
<keyword evidence="4" id="KW-1185">Reference proteome</keyword>
<sequence length="116" mass="13171">MHKSVSDTNEQAEKQSFSKKNNSYLNEPPLDECNVPFQSDDGGHKYRLVLVWVASTMLVWLGGEDWRQGRSKDKYSNRLWMLGVRWCRVVGVAYCAIVLLSAGTGRRDRNSMGSVT</sequence>
<name>A0AA88IYI2_FICCA</name>
<feature type="transmembrane region" description="Helical" evidence="2">
    <location>
        <begin position="83"/>
        <end position="102"/>
    </location>
</feature>
<reference evidence="3" key="1">
    <citation type="submission" date="2023-07" db="EMBL/GenBank/DDBJ databases">
        <title>draft genome sequence of fig (Ficus carica).</title>
        <authorList>
            <person name="Takahashi T."/>
            <person name="Nishimura K."/>
        </authorList>
    </citation>
    <scope>NUCLEOTIDE SEQUENCE</scope>
</reference>
<feature type="region of interest" description="Disordered" evidence="1">
    <location>
        <begin position="1"/>
        <end position="25"/>
    </location>
</feature>
<evidence type="ECO:0000256" key="1">
    <source>
        <dbReference type="SAM" id="MobiDB-lite"/>
    </source>
</evidence>
<dbReference type="AlphaFoldDB" id="A0AA88IYI2"/>
<keyword evidence="2" id="KW-0812">Transmembrane</keyword>